<feature type="region of interest" description="Disordered" evidence="1">
    <location>
        <begin position="1"/>
        <end position="65"/>
    </location>
</feature>
<gene>
    <name evidence="2" type="ORF">LTR97_006893</name>
</gene>
<dbReference type="AlphaFoldDB" id="A0AAN8A0B2"/>
<feature type="compositionally biased region" description="Basic and acidic residues" evidence="1">
    <location>
        <begin position="44"/>
        <end position="55"/>
    </location>
</feature>
<sequence>MPSNPPMSDPALHLPDANAYEDATPTPLISLRPSDADWEGVKGVAEEDQKEKDDEYVVGGERLQW</sequence>
<evidence type="ECO:0000313" key="3">
    <source>
        <dbReference type="Proteomes" id="UP001310594"/>
    </source>
</evidence>
<proteinExistence type="predicted"/>
<dbReference type="EMBL" id="JAVRQU010000010">
    <property type="protein sequence ID" value="KAK5697934.1"/>
    <property type="molecule type" value="Genomic_DNA"/>
</dbReference>
<accession>A0AAN8A0B2</accession>
<comment type="caution">
    <text evidence="2">The sequence shown here is derived from an EMBL/GenBank/DDBJ whole genome shotgun (WGS) entry which is preliminary data.</text>
</comment>
<evidence type="ECO:0000256" key="1">
    <source>
        <dbReference type="SAM" id="MobiDB-lite"/>
    </source>
</evidence>
<evidence type="ECO:0000313" key="2">
    <source>
        <dbReference type="EMBL" id="KAK5697934.1"/>
    </source>
</evidence>
<dbReference type="Proteomes" id="UP001310594">
    <property type="component" value="Unassembled WGS sequence"/>
</dbReference>
<organism evidence="2 3">
    <name type="scientific">Elasticomyces elasticus</name>
    <dbReference type="NCBI Taxonomy" id="574655"/>
    <lineage>
        <taxon>Eukaryota</taxon>
        <taxon>Fungi</taxon>
        <taxon>Dikarya</taxon>
        <taxon>Ascomycota</taxon>
        <taxon>Pezizomycotina</taxon>
        <taxon>Dothideomycetes</taxon>
        <taxon>Dothideomycetidae</taxon>
        <taxon>Mycosphaerellales</taxon>
        <taxon>Teratosphaeriaceae</taxon>
        <taxon>Elasticomyces</taxon>
    </lineage>
</organism>
<reference evidence="2" key="1">
    <citation type="submission" date="2023-08" db="EMBL/GenBank/DDBJ databases">
        <title>Black Yeasts Isolated from many extreme environments.</title>
        <authorList>
            <person name="Coleine C."/>
            <person name="Stajich J.E."/>
            <person name="Selbmann L."/>
        </authorList>
    </citation>
    <scope>NUCLEOTIDE SEQUENCE</scope>
    <source>
        <strain evidence="2">CCFEE 5810</strain>
    </source>
</reference>
<protein>
    <submittedName>
        <fullName evidence="2">Uncharacterized protein</fullName>
    </submittedName>
</protein>
<name>A0AAN8A0B2_9PEZI</name>